<organism evidence="2 3">
    <name type="scientific">Stichopus japonicus</name>
    <name type="common">Sea cucumber</name>
    <dbReference type="NCBI Taxonomy" id="307972"/>
    <lineage>
        <taxon>Eukaryota</taxon>
        <taxon>Metazoa</taxon>
        <taxon>Echinodermata</taxon>
        <taxon>Eleutherozoa</taxon>
        <taxon>Echinozoa</taxon>
        <taxon>Holothuroidea</taxon>
        <taxon>Aspidochirotacea</taxon>
        <taxon>Aspidochirotida</taxon>
        <taxon>Stichopodidae</taxon>
        <taxon>Apostichopus</taxon>
    </lineage>
</organism>
<dbReference type="AlphaFoldDB" id="A0A2G8LG28"/>
<dbReference type="PANTHER" id="PTHR12582">
    <property type="entry name" value="NETRIN RECEPTOR UNC5"/>
    <property type="match status" value="1"/>
</dbReference>
<sequence>MEITSSISRKGGLLQFSNRGIKLVFPPNAVTVEHNIQVKIIPPSLSYEPTLLSSNSVVLQLLPNGLQLKREVSLTFTHCLTYTNEEKVKAKIYVSHHGKGQRPRWEERPLIPYIFHHSKCTVRLRDFCWLKVQIDDTEVEAKNLVVFAAKKILRNKKTAKVEIGYYEDIPERGEPNILKFNPDIKPEQSQLLKFIKEGKQPLSISFNGTVPEDTWYTEQGKAEETLQKCHVTFLYHDKLNQVSSRLIYAQKHTFRVSLDLQCNQGYLPYLTPRALCESLFLLQLLH</sequence>
<dbReference type="EMBL" id="MRZV01000090">
    <property type="protein sequence ID" value="PIK59197.1"/>
    <property type="molecule type" value="Genomic_DNA"/>
</dbReference>
<dbReference type="GO" id="GO:0016020">
    <property type="term" value="C:membrane"/>
    <property type="evidence" value="ECO:0007669"/>
    <property type="project" value="InterPro"/>
</dbReference>
<accession>A0A2G8LG28</accession>
<keyword evidence="3" id="KW-1185">Reference proteome</keyword>
<proteinExistence type="predicted"/>
<dbReference type="GO" id="GO:0005042">
    <property type="term" value="F:netrin receptor activity"/>
    <property type="evidence" value="ECO:0007669"/>
    <property type="project" value="InterPro"/>
</dbReference>
<dbReference type="STRING" id="307972.A0A2G8LG28"/>
<dbReference type="PROSITE" id="PS51145">
    <property type="entry name" value="ZU5"/>
    <property type="match status" value="1"/>
</dbReference>
<dbReference type="InterPro" id="IPR000906">
    <property type="entry name" value="ZU5_dom"/>
</dbReference>
<evidence type="ECO:0000259" key="1">
    <source>
        <dbReference type="PROSITE" id="PS51145"/>
    </source>
</evidence>
<feature type="domain" description="ZU5" evidence="1">
    <location>
        <begin position="1"/>
        <end position="136"/>
    </location>
</feature>
<gene>
    <name evidence="2" type="ORF">BSL78_03894</name>
</gene>
<evidence type="ECO:0000313" key="2">
    <source>
        <dbReference type="EMBL" id="PIK59197.1"/>
    </source>
</evidence>
<dbReference type="PANTHER" id="PTHR12582:SF41">
    <property type="entry name" value="UNC5C-LIKE PROTEIN"/>
    <property type="match status" value="1"/>
</dbReference>
<protein>
    <recommendedName>
        <fullName evidence="1">ZU5 domain-containing protein</fullName>
    </recommendedName>
</protein>
<evidence type="ECO:0000313" key="3">
    <source>
        <dbReference type="Proteomes" id="UP000230750"/>
    </source>
</evidence>
<dbReference type="InterPro" id="IPR037936">
    <property type="entry name" value="UNC5A-D"/>
</dbReference>
<dbReference type="Pfam" id="PF00791">
    <property type="entry name" value="ZU5"/>
    <property type="match status" value="1"/>
</dbReference>
<dbReference type="Proteomes" id="UP000230750">
    <property type="component" value="Unassembled WGS sequence"/>
</dbReference>
<name>A0A2G8LG28_STIJA</name>
<dbReference type="Gene3D" id="2.60.220.30">
    <property type="match status" value="1"/>
</dbReference>
<comment type="caution">
    <text evidence="2">The sequence shown here is derived from an EMBL/GenBank/DDBJ whole genome shotgun (WGS) entry which is preliminary data.</text>
</comment>
<reference evidence="2 3" key="1">
    <citation type="journal article" date="2017" name="PLoS Biol.">
        <title>The sea cucumber genome provides insights into morphological evolution and visceral regeneration.</title>
        <authorList>
            <person name="Zhang X."/>
            <person name="Sun L."/>
            <person name="Yuan J."/>
            <person name="Sun Y."/>
            <person name="Gao Y."/>
            <person name="Zhang L."/>
            <person name="Li S."/>
            <person name="Dai H."/>
            <person name="Hamel J.F."/>
            <person name="Liu C."/>
            <person name="Yu Y."/>
            <person name="Liu S."/>
            <person name="Lin W."/>
            <person name="Guo K."/>
            <person name="Jin S."/>
            <person name="Xu P."/>
            <person name="Storey K.B."/>
            <person name="Huan P."/>
            <person name="Zhang T."/>
            <person name="Zhou Y."/>
            <person name="Zhang J."/>
            <person name="Lin C."/>
            <person name="Li X."/>
            <person name="Xing L."/>
            <person name="Huo D."/>
            <person name="Sun M."/>
            <person name="Wang L."/>
            <person name="Mercier A."/>
            <person name="Li F."/>
            <person name="Yang H."/>
            <person name="Xiang J."/>
        </authorList>
    </citation>
    <scope>NUCLEOTIDE SEQUENCE [LARGE SCALE GENOMIC DNA]</scope>
    <source>
        <strain evidence="2">Shaxun</strain>
        <tissue evidence="2">Muscle</tissue>
    </source>
</reference>